<protein>
    <submittedName>
        <fullName evidence="2">Uncharacterized protein</fullName>
    </submittedName>
</protein>
<accession>A0A7C8IB98</accession>
<feature type="compositionally biased region" description="Basic and acidic residues" evidence="1">
    <location>
        <begin position="47"/>
        <end position="66"/>
    </location>
</feature>
<keyword evidence="3" id="KW-1185">Reference proteome</keyword>
<dbReference type="AlphaFoldDB" id="A0A7C8IB98"/>
<gene>
    <name evidence="2" type="ORF">BDV95DRAFT_593239</name>
</gene>
<evidence type="ECO:0000256" key="1">
    <source>
        <dbReference type="SAM" id="MobiDB-lite"/>
    </source>
</evidence>
<feature type="compositionally biased region" description="Polar residues" evidence="1">
    <location>
        <begin position="70"/>
        <end position="81"/>
    </location>
</feature>
<evidence type="ECO:0000313" key="2">
    <source>
        <dbReference type="EMBL" id="KAF2872832.1"/>
    </source>
</evidence>
<organism evidence="2 3">
    <name type="scientific">Massariosphaeria phaeospora</name>
    <dbReference type="NCBI Taxonomy" id="100035"/>
    <lineage>
        <taxon>Eukaryota</taxon>
        <taxon>Fungi</taxon>
        <taxon>Dikarya</taxon>
        <taxon>Ascomycota</taxon>
        <taxon>Pezizomycotina</taxon>
        <taxon>Dothideomycetes</taxon>
        <taxon>Pleosporomycetidae</taxon>
        <taxon>Pleosporales</taxon>
        <taxon>Pleosporales incertae sedis</taxon>
        <taxon>Massariosphaeria</taxon>
    </lineage>
</organism>
<feature type="region of interest" description="Disordered" evidence="1">
    <location>
        <begin position="47"/>
        <end position="84"/>
    </location>
</feature>
<dbReference type="EMBL" id="JAADJZ010000008">
    <property type="protein sequence ID" value="KAF2872832.1"/>
    <property type="molecule type" value="Genomic_DNA"/>
</dbReference>
<name>A0A7C8IB98_9PLEO</name>
<sequence length="124" mass="13383">MAAWLDVRSRTSGLIVAFYSYIAALENPFGGAQLYLFSSGDSVSVRDSRHARGADDGPDRDLRRCLPTDMPTQSRASSSRAKQGATCHVVGARSAVDAFGAVNAKWWMLEAHAYGPWSEAVEAC</sequence>
<dbReference type="Proteomes" id="UP000481861">
    <property type="component" value="Unassembled WGS sequence"/>
</dbReference>
<evidence type="ECO:0000313" key="3">
    <source>
        <dbReference type="Proteomes" id="UP000481861"/>
    </source>
</evidence>
<proteinExistence type="predicted"/>
<comment type="caution">
    <text evidence="2">The sequence shown here is derived from an EMBL/GenBank/DDBJ whole genome shotgun (WGS) entry which is preliminary data.</text>
</comment>
<reference evidence="2 3" key="1">
    <citation type="submission" date="2020-01" db="EMBL/GenBank/DDBJ databases">
        <authorList>
            <consortium name="DOE Joint Genome Institute"/>
            <person name="Haridas S."/>
            <person name="Albert R."/>
            <person name="Binder M."/>
            <person name="Bloem J."/>
            <person name="Labutti K."/>
            <person name="Salamov A."/>
            <person name="Andreopoulos B."/>
            <person name="Baker S.E."/>
            <person name="Barry K."/>
            <person name="Bills G."/>
            <person name="Bluhm B.H."/>
            <person name="Cannon C."/>
            <person name="Castanera R."/>
            <person name="Culley D.E."/>
            <person name="Daum C."/>
            <person name="Ezra D."/>
            <person name="Gonzalez J.B."/>
            <person name="Henrissat B."/>
            <person name="Kuo A."/>
            <person name="Liang C."/>
            <person name="Lipzen A."/>
            <person name="Lutzoni F."/>
            <person name="Magnuson J."/>
            <person name="Mondo S."/>
            <person name="Nolan M."/>
            <person name="Ohm R."/>
            <person name="Pangilinan J."/>
            <person name="Park H.-J.H."/>
            <person name="Ramirez L."/>
            <person name="Alfaro M."/>
            <person name="Sun H."/>
            <person name="Tritt A."/>
            <person name="Yoshinaga Y."/>
            <person name="Zwiers L.-H.L."/>
            <person name="Turgeon B.G."/>
            <person name="Goodwin S.B."/>
            <person name="Spatafora J.W."/>
            <person name="Crous P.W."/>
            <person name="Grigoriev I.V."/>
        </authorList>
    </citation>
    <scope>NUCLEOTIDE SEQUENCE [LARGE SCALE GENOMIC DNA]</scope>
    <source>
        <strain evidence="2 3">CBS 611.86</strain>
    </source>
</reference>